<dbReference type="RefSeq" id="WP_139191196.1">
    <property type="nucleotide sequence ID" value="NZ_FNAB01000005.1"/>
</dbReference>
<dbReference type="EMBL" id="FNAB01000005">
    <property type="protein sequence ID" value="SDD64426.1"/>
    <property type="molecule type" value="Genomic_DNA"/>
</dbReference>
<dbReference type="AlphaFoldDB" id="A0A1G6WH88"/>
<dbReference type="Proteomes" id="UP000199417">
    <property type="component" value="Unassembled WGS sequence"/>
</dbReference>
<gene>
    <name evidence="1" type="ORF">SAMN05444580_105347</name>
</gene>
<evidence type="ECO:0000313" key="2">
    <source>
        <dbReference type="Proteomes" id="UP000199417"/>
    </source>
</evidence>
<protein>
    <recommendedName>
        <fullName evidence="3">Antibiotic biosynthesis monooxygenase</fullName>
    </recommendedName>
</protein>
<sequence length="101" mass="10825">MSTLVIVRFLVADMSAAKKTLADNAALLEEIGTEAKKSGARHHRFAEGIGELVAIDEWDSVEAFQNFFDDNPKIATVTKKAGAQMPPSLEFLAGVEAAGTF</sequence>
<name>A0A1G6WH88_9NOCA</name>
<accession>A0A1G6WH88</accession>
<reference evidence="1 2" key="1">
    <citation type="submission" date="2016-10" db="EMBL/GenBank/DDBJ databases">
        <authorList>
            <person name="de Groot N.N."/>
        </authorList>
    </citation>
    <scope>NUCLEOTIDE SEQUENCE [LARGE SCALE GENOMIC DNA]</scope>
    <source>
        <strain evidence="1 2">JCM 11308</strain>
    </source>
</reference>
<evidence type="ECO:0008006" key="3">
    <source>
        <dbReference type="Google" id="ProtNLM"/>
    </source>
</evidence>
<evidence type="ECO:0000313" key="1">
    <source>
        <dbReference type="EMBL" id="SDD64426.1"/>
    </source>
</evidence>
<proteinExistence type="predicted"/>
<keyword evidence="2" id="KW-1185">Reference proteome</keyword>
<organism evidence="1 2">
    <name type="scientific">Rhodococcus tukisamuensis</name>
    <dbReference type="NCBI Taxonomy" id="168276"/>
    <lineage>
        <taxon>Bacteria</taxon>
        <taxon>Bacillati</taxon>
        <taxon>Actinomycetota</taxon>
        <taxon>Actinomycetes</taxon>
        <taxon>Mycobacteriales</taxon>
        <taxon>Nocardiaceae</taxon>
        <taxon>Rhodococcus</taxon>
    </lineage>
</organism>